<accession>A0A370B8S4</accession>
<feature type="transmembrane region" description="Helical" evidence="2">
    <location>
        <begin position="72"/>
        <end position="91"/>
    </location>
</feature>
<dbReference type="RefSeq" id="WP_114623492.1">
    <property type="nucleotide sequence ID" value="NZ_QQNA01000066.1"/>
</dbReference>
<evidence type="ECO:0000313" key="3">
    <source>
        <dbReference type="EMBL" id="RDG38207.1"/>
    </source>
</evidence>
<feature type="compositionally biased region" description="Basic and acidic residues" evidence="1">
    <location>
        <begin position="1"/>
        <end position="15"/>
    </location>
</feature>
<evidence type="ECO:0000313" key="4">
    <source>
        <dbReference type="Proteomes" id="UP000253741"/>
    </source>
</evidence>
<organism evidence="3 4">
    <name type="scientific">Streptomyces corynorhini</name>
    <dbReference type="NCBI Taxonomy" id="2282652"/>
    <lineage>
        <taxon>Bacteria</taxon>
        <taxon>Bacillati</taxon>
        <taxon>Actinomycetota</taxon>
        <taxon>Actinomycetes</taxon>
        <taxon>Kitasatosporales</taxon>
        <taxon>Streptomycetaceae</taxon>
        <taxon>Streptomyces</taxon>
    </lineage>
</organism>
<keyword evidence="2" id="KW-1133">Transmembrane helix</keyword>
<proteinExistence type="predicted"/>
<sequence length="208" mass="21587">MRDRDRDSHLPDGHTPDSAAPPSALALPNTAEALTRHRARAVMWCRIGLALLTGSVVAALAGPALTVPTGPVPARVGVLALCLLGMGLGGVRLSRRMRRQLAAAPWTACDVVSVPRGPFSARMVLRDPATGELWPLTPVAAGHRYHQVRPGPSGVVWWCGDPGTGGVIAPEGGGGALIWTRAVRQPGARLRAVRAAERAGLSTAPGPV</sequence>
<keyword evidence="2" id="KW-0472">Membrane</keyword>
<comment type="caution">
    <text evidence="3">The sequence shown here is derived from an EMBL/GenBank/DDBJ whole genome shotgun (WGS) entry which is preliminary data.</text>
</comment>
<dbReference type="EMBL" id="QQNA01000066">
    <property type="protein sequence ID" value="RDG38207.1"/>
    <property type="molecule type" value="Genomic_DNA"/>
</dbReference>
<evidence type="ECO:0000256" key="2">
    <source>
        <dbReference type="SAM" id="Phobius"/>
    </source>
</evidence>
<keyword evidence="2" id="KW-0812">Transmembrane</keyword>
<keyword evidence="4" id="KW-1185">Reference proteome</keyword>
<feature type="region of interest" description="Disordered" evidence="1">
    <location>
        <begin position="1"/>
        <end position="24"/>
    </location>
</feature>
<evidence type="ECO:0000256" key="1">
    <source>
        <dbReference type="SAM" id="MobiDB-lite"/>
    </source>
</evidence>
<protein>
    <submittedName>
        <fullName evidence="3">Uncharacterized protein</fullName>
    </submittedName>
</protein>
<gene>
    <name evidence="3" type="ORF">DVH02_10430</name>
</gene>
<dbReference type="AlphaFoldDB" id="A0A370B8S4"/>
<reference evidence="3 4" key="1">
    <citation type="submission" date="2018-07" db="EMBL/GenBank/DDBJ databases">
        <title>Streptomyces species from bats.</title>
        <authorList>
            <person name="Dunlap C."/>
        </authorList>
    </citation>
    <scope>NUCLEOTIDE SEQUENCE [LARGE SCALE GENOMIC DNA]</scope>
    <source>
        <strain evidence="3 4">AC230</strain>
    </source>
</reference>
<dbReference type="OrthoDB" id="4224340at2"/>
<dbReference type="Proteomes" id="UP000253741">
    <property type="component" value="Unassembled WGS sequence"/>
</dbReference>
<name>A0A370B8S4_9ACTN</name>
<feature type="transmembrane region" description="Helical" evidence="2">
    <location>
        <begin position="44"/>
        <end position="66"/>
    </location>
</feature>